<gene>
    <name evidence="3" type="ORF">PBS003_LOCUS5302</name>
</gene>
<accession>A0AAU9KVY1</accession>
<sequence>MNEVDLSSSNLATNITVGAAGKVGDGVNSYFVYKVASADDVVVERRYSDFLWLHTQLSKQCAGYVIPPLPAKVVGLLQGPEFLEHRRGGLERFLRKVVNHDELRNSNYFCSFLECSIVELTTLKVEAQRANALDATTLSSVVQRTQMLHNWWGKTYQRMVENDALSIFGLRNNGEDGENGGVIEDLEFTNATKYVVKLHAQIQLLKRKVRAASQQNKLAAGAHCDLIECLNWVADAEEENSEMPSSYYIALVAVLDTRARQMDAELEAFSISVDDIARWIKAVQNALDVREDRRYLYQAQLAAHQKAVNGDGPNSPSVARLSNELVAVKDEYERVHARVMGEVARFRGQKAIELKKLFVEFAQLQLRNSKEMEKIITQSIMELENPLPARLLYAAQTPASCTSMFKSCDTFGLNNNDAICTTRSTPSTQSPTGSRNADATNLVNDSDSDNVI</sequence>
<feature type="domain" description="PX" evidence="2">
    <location>
        <begin position="1"/>
        <end position="120"/>
    </location>
</feature>
<name>A0AAU9KVY1_9STRA</name>
<dbReference type="PROSITE" id="PS50195">
    <property type="entry name" value="PX"/>
    <property type="match status" value="1"/>
</dbReference>
<dbReference type="SMART" id="SM00312">
    <property type="entry name" value="PX"/>
    <property type="match status" value="1"/>
</dbReference>
<dbReference type="AlphaFoldDB" id="A0AAU9KVY1"/>
<dbReference type="SUPFAM" id="SSF103657">
    <property type="entry name" value="BAR/IMD domain-like"/>
    <property type="match status" value="1"/>
</dbReference>
<dbReference type="Proteomes" id="UP001160483">
    <property type="component" value="Unassembled WGS sequence"/>
</dbReference>
<proteinExistence type="predicted"/>
<dbReference type="InterPro" id="IPR001683">
    <property type="entry name" value="PX_dom"/>
</dbReference>
<dbReference type="SUPFAM" id="SSF64268">
    <property type="entry name" value="PX domain"/>
    <property type="match status" value="1"/>
</dbReference>
<dbReference type="GO" id="GO:0005768">
    <property type="term" value="C:endosome"/>
    <property type="evidence" value="ECO:0007669"/>
    <property type="project" value="TreeGrafter"/>
</dbReference>
<dbReference type="Pfam" id="PF00787">
    <property type="entry name" value="PX"/>
    <property type="match status" value="1"/>
</dbReference>
<evidence type="ECO:0000313" key="3">
    <source>
        <dbReference type="EMBL" id="CAH0478611.1"/>
    </source>
</evidence>
<feature type="compositionally biased region" description="Polar residues" evidence="1">
    <location>
        <begin position="437"/>
        <end position="452"/>
    </location>
</feature>
<evidence type="ECO:0000256" key="1">
    <source>
        <dbReference type="SAM" id="MobiDB-lite"/>
    </source>
</evidence>
<dbReference type="InterPro" id="IPR027267">
    <property type="entry name" value="AH/BAR_dom_sf"/>
</dbReference>
<feature type="compositionally biased region" description="Low complexity" evidence="1">
    <location>
        <begin position="422"/>
        <end position="435"/>
    </location>
</feature>
<dbReference type="GO" id="GO:0035091">
    <property type="term" value="F:phosphatidylinositol binding"/>
    <property type="evidence" value="ECO:0007669"/>
    <property type="project" value="InterPro"/>
</dbReference>
<dbReference type="EMBL" id="CAKKTJ010000262">
    <property type="protein sequence ID" value="CAH0478611.1"/>
    <property type="molecule type" value="Genomic_DNA"/>
</dbReference>
<dbReference type="PANTHER" id="PTHR10555:SF170">
    <property type="entry name" value="FI18122P1"/>
    <property type="match status" value="1"/>
</dbReference>
<evidence type="ECO:0000259" key="2">
    <source>
        <dbReference type="PROSITE" id="PS50195"/>
    </source>
</evidence>
<organism evidence="3 4">
    <name type="scientific">Peronospora belbahrii</name>
    <dbReference type="NCBI Taxonomy" id="622444"/>
    <lineage>
        <taxon>Eukaryota</taxon>
        <taxon>Sar</taxon>
        <taxon>Stramenopiles</taxon>
        <taxon>Oomycota</taxon>
        <taxon>Peronosporomycetes</taxon>
        <taxon>Peronosporales</taxon>
        <taxon>Peronosporaceae</taxon>
        <taxon>Peronospora</taxon>
    </lineage>
</organism>
<protein>
    <recommendedName>
        <fullName evidence="2">PX domain-containing protein</fullName>
    </recommendedName>
</protein>
<comment type="caution">
    <text evidence="3">The sequence shown here is derived from an EMBL/GenBank/DDBJ whole genome shotgun (WGS) entry which is preliminary data.</text>
</comment>
<feature type="region of interest" description="Disordered" evidence="1">
    <location>
        <begin position="422"/>
        <end position="452"/>
    </location>
</feature>
<dbReference type="Gene3D" id="1.20.1270.60">
    <property type="entry name" value="Arfaptin homology (AH) domain/BAR domain"/>
    <property type="match status" value="1"/>
</dbReference>
<dbReference type="PANTHER" id="PTHR10555">
    <property type="entry name" value="SORTING NEXIN"/>
    <property type="match status" value="1"/>
</dbReference>
<evidence type="ECO:0000313" key="4">
    <source>
        <dbReference type="Proteomes" id="UP001160483"/>
    </source>
</evidence>
<reference evidence="3" key="1">
    <citation type="submission" date="2021-11" db="EMBL/GenBank/DDBJ databases">
        <authorList>
            <person name="Islam A."/>
            <person name="Islam S."/>
            <person name="Flora M.S."/>
            <person name="Rahman M."/>
            <person name="Ziaur R.M."/>
            <person name="Epstein J.H."/>
            <person name="Hassan M."/>
            <person name="Klassen M."/>
            <person name="Woodard K."/>
            <person name="Webb A."/>
            <person name="Webby R.J."/>
            <person name="El Zowalaty M.E."/>
        </authorList>
    </citation>
    <scope>NUCLEOTIDE SEQUENCE</scope>
    <source>
        <strain evidence="3">Pbs3</strain>
    </source>
</reference>
<dbReference type="InterPro" id="IPR036871">
    <property type="entry name" value="PX_dom_sf"/>
</dbReference>
<dbReference type="Gene3D" id="3.30.1520.10">
    <property type="entry name" value="Phox-like domain"/>
    <property type="match status" value="1"/>
</dbReference>